<dbReference type="EMBL" id="CP006720">
    <property type="protein sequence ID" value="AHI57961.1"/>
    <property type="molecule type" value="Genomic_DNA"/>
</dbReference>
<dbReference type="HOGENOM" id="CLU_1804987_0_0_14"/>
<dbReference type="OrthoDB" id="389414at2"/>
<dbReference type="RefSeq" id="WP_025317311.1">
    <property type="nucleotide sequence ID" value="NZ_CP002082.1"/>
</dbReference>
<dbReference type="KEGG" id="smir:SMM_0524"/>
<gene>
    <name evidence="1" type="ORF">P344_03085</name>
</gene>
<organism evidence="1 2">
    <name type="scientific">Spiroplasma mirum ATCC 29335</name>
    <dbReference type="NCBI Taxonomy" id="838561"/>
    <lineage>
        <taxon>Bacteria</taxon>
        <taxon>Bacillati</taxon>
        <taxon>Mycoplasmatota</taxon>
        <taxon>Mollicutes</taxon>
        <taxon>Entomoplasmatales</taxon>
        <taxon>Spiroplasmataceae</taxon>
        <taxon>Spiroplasma</taxon>
    </lineage>
</organism>
<evidence type="ECO:0000313" key="1">
    <source>
        <dbReference type="EMBL" id="AHI57961.1"/>
    </source>
</evidence>
<accession>W0GQW9</accession>
<name>W0GQW9_9MOLU</name>
<dbReference type="STRING" id="838561.P344_03085"/>
<keyword evidence="2" id="KW-1185">Reference proteome</keyword>
<dbReference type="KEGG" id="smia:P344_03085"/>
<reference evidence="1 2" key="1">
    <citation type="submission" date="2013-09" db="EMBL/GenBank/DDBJ databases">
        <title>Complete genome sequence of Spiroplasma mirum suckling mouse cataract agent.</title>
        <authorList>
            <person name="Landry C.A."/>
            <person name="Bastian F.O."/>
            <person name="Thune R.L."/>
        </authorList>
    </citation>
    <scope>NUCLEOTIDE SEQUENCE [LARGE SCALE GENOMIC DNA]</scope>
    <source>
        <strain evidence="1 2">SMCA</strain>
    </source>
</reference>
<evidence type="ECO:0000313" key="2">
    <source>
        <dbReference type="Proteomes" id="UP000019260"/>
    </source>
</evidence>
<sequence length="150" mass="17532">MEQSEIRNGYLYVLKNGQIISIHRGSKSKLLFNNQETNHNYLAYPIYTEDQLGEFLVKKNECLLLSNVKLEGKLLYLHSTDVNIIPASDINHPLIVNNTHIRVADQSFSVQEELTREYNDDLLQRLLDEEEAEFSQKKKPLFKIIRKNNK</sequence>
<dbReference type="Proteomes" id="UP000019260">
    <property type="component" value="Chromosome"/>
</dbReference>
<proteinExistence type="predicted"/>
<dbReference type="PATRIC" id="fig|838561.3.peg.602"/>
<dbReference type="AlphaFoldDB" id="W0GQW9"/>
<protein>
    <submittedName>
        <fullName evidence="1">Uncharacterized protein</fullName>
    </submittedName>
</protein>